<feature type="transmembrane region" description="Helical" evidence="9">
    <location>
        <begin position="444"/>
        <end position="462"/>
    </location>
</feature>
<keyword evidence="8 9" id="KW-0472">Membrane</keyword>
<dbReference type="PANTHER" id="PTHR22950:SF678">
    <property type="entry name" value="VACUOLAR AMINO ACID TRANSPORTER 5-RELATED"/>
    <property type="match status" value="1"/>
</dbReference>
<feature type="transmembrane region" description="Helical" evidence="9">
    <location>
        <begin position="301"/>
        <end position="323"/>
    </location>
</feature>
<feature type="transmembrane region" description="Helical" evidence="9">
    <location>
        <begin position="412"/>
        <end position="432"/>
    </location>
</feature>
<evidence type="ECO:0000259" key="10">
    <source>
        <dbReference type="Pfam" id="PF01490"/>
    </source>
</evidence>
<sequence length="693" mass="73630">MQFDHQPHNPQSSSCEELEVSANSSVAPAVVLAVNPVLHQRAVPAASPAAASPVPSFACHQLQQARSFASSSAPASAPKIPIRSTYWLPRIIACVLVLVSSALDLGPKVQQPPLPLFHSHSHTAATAAHSRVISSNSHLTLVDQDIDAALNTIYTMARTELSSASSSNPPGSPARSAHSVSTAIFAADPNEPLPVSPTTTTARSDLLPKGTVFGGIINISNTILGSGMLAMPYAIATVGLGVGLGMVLFSGVAAAFGLWLLTHVARYLPGSESETCGGPRQPRAHSSFFSLSEITYPHAAVYFDAAIGIKCFGVASSYLVVIGDLMPEVMAGVLGEGARGSLWLSRTFWIVFAIGIVTPLSFAKQLNSLRHTSMVALGAVAYLVGIVIYFFVSPEYPLTPGEIEFVRLTPGFFKALPIFVFAFTCHQNIFAVYNEISDNSQSKLNVVISTSISAALVIYYVIGSLGYLMYGDSVAGNIIRMYPAIPLVTYGRLALAILFVFSYPIQAHPCRASIIKIVSYIHKQRQGQTSPTVAGTERQPLLLPVSPSYASVEQDDPRPLANPHPVNTLAPPASTAQAIGESSMTSAITVDTVDGTTTPPHWLLGDAMLHMTVTTCIITLSLLVALTVSSLDRVLSVVGATGSTTICYILPGLFYYKLYEKQPWNWVKVGSVGMTVTGVVIMVCCLTMQAVYH</sequence>
<gene>
    <name evidence="11" type="ORF">BCR44DRAFT_1434347</name>
</gene>
<dbReference type="EMBL" id="MCFL01000022">
    <property type="protein sequence ID" value="ORZ35498.1"/>
    <property type="molecule type" value="Genomic_DNA"/>
</dbReference>
<feature type="transmembrane region" description="Helical" evidence="9">
    <location>
        <begin position="482"/>
        <end position="501"/>
    </location>
</feature>
<feature type="transmembrane region" description="Helical" evidence="9">
    <location>
        <begin position="668"/>
        <end position="692"/>
    </location>
</feature>
<keyword evidence="7 9" id="KW-1133">Transmembrane helix</keyword>
<dbReference type="GO" id="GO:0015189">
    <property type="term" value="F:L-lysine transmembrane transporter activity"/>
    <property type="evidence" value="ECO:0007669"/>
    <property type="project" value="TreeGrafter"/>
</dbReference>
<evidence type="ECO:0000256" key="9">
    <source>
        <dbReference type="SAM" id="Phobius"/>
    </source>
</evidence>
<evidence type="ECO:0000256" key="2">
    <source>
        <dbReference type="ARBA" id="ARBA00008066"/>
    </source>
</evidence>
<evidence type="ECO:0000256" key="1">
    <source>
        <dbReference type="ARBA" id="ARBA00004128"/>
    </source>
</evidence>
<keyword evidence="12" id="KW-1185">Reference proteome</keyword>
<name>A0A1Y2HLM5_9FUNG</name>
<keyword evidence="5 9" id="KW-0812">Transmembrane</keyword>
<evidence type="ECO:0000256" key="6">
    <source>
        <dbReference type="ARBA" id="ARBA00022970"/>
    </source>
</evidence>
<dbReference type="InterPro" id="IPR013057">
    <property type="entry name" value="AA_transpt_TM"/>
</dbReference>
<dbReference type="GO" id="GO:0005290">
    <property type="term" value="F:L-histidine transmembrane transporter activity"/>
    <property type="evidence" value="ECO:0007669"/>
    <property type="project" value="TreeGrafter"/>
</dbReference>
<dbReference type="GO" id="GO:0005302">
    <property type="term" value="F:L-tyrosine transmembrane transporter activity"/>
    <property type="evidence" value="ECO:0007669"/>
    <property type="project" value="TreeGrafter"/>
</dbReference>
<evidence type="ECO:0000256" key="3">
    <source>
        <dbReference type="ARBA" id="ARBA00022448"/>
    </source>
</evidence>
<dbReference type="OrthoDB" id="438545at2759"/>
<dbReference type="STRING" id="765915.A0A1Y2HLM5"/>
<evidence type="ECO:0000313" key="11">
    <source>
        <dbReference type="EMBL" id="ORZ35498.1"/>
    </source>
</evidence>
<dbReference type="Proteomes" id="UP000193411">
    <property type="component" value="Unassembled WGS sequence"/>
</dbReference>
<dbReference type="GO" id="GO:0000329">
    <property type="term" value="C:fungal-type vacuole membrane"/>
    <property type="evidence" value="ECO:0007669"/>
    <property type="project" value="TreeGrafter"/>
</dbReference>
<evidence type="ECO:0000256" key="4">
    <source>
        <dbReference type="ARBA" id="ARBA00022554"/>
    </source>
</evidence>
<keyword evidence="4" id="KW-0926">Vacuole</keyword>
<comment type="similarity">
    <text evidence="2">Belongs to the amino acid/polyamine transporter 2 family.</text>
</comment>
<dbReference type="GO" id="GO:0061459">
    <property type="term" value="F:L-arginine transmembrane transporter activity"/>
    <property type="evidence" value="ECO:0007669"/>
    <property type="project" value="TreeGrafter"/>
</dbReference>
<feature type="transmembrane region" description="Helical" evidence="9">
    <location>
        <begin position="374"/>
        <end position="392"/>
    </location>
</feature>
<evidence type="ECO:0000256" key="5">
    <source>
        <dbReference type="ARBA" id="ARBA00022692"/>
    </source>
</evidence>
<protein>
    <submittedName>
        <fullName evidence="11">Transmembrane amino acid transporter protein-domain-containing protein</fullName>
    </submittedName>
</protein>
<evidence type="ECO:0000256" key="8">
    <source>
        <dbReference type="ARBA" id="ARBA00023136"/>
    </source>
</evidence>
<feature type="transmembrane region" description="Helical" evidence="9">
    <location>
        <begin position="233"/>
        <end position="261"/>
    </location>
</feature>
<organism evidence="11 12">
    <name type="scientific">Catenaria anguillulae PL171</name>
    <dbReference type="NCBI Taxonomy" id="765915"/>
    <lineage>
        <taxon>Eukaryota</taxon>
        <taxon>Fungi</taxon>
        <taxon>Fungi incertae sedis</taxon>
        <taxon>Blastocladiomycota</taxon>
        <taxon>Blastocladiomycetes</taxon>
        <taxon>Blastocladiales</taxon>
        <taxon>Catenariaceae</taxon>
        <taxon>Catenaria</taxon>
    </lineage>
</organism>
<accession>A0A1Y2HLM5</accession>
<proteinExistence type="inferred from homology"/>
<feature type="transmembrane region" description="Helical" evidence="9">
    <location>
        <begin position="634"/>
        <end position="656"/>
    </location>
</feature>
<comment type="subcellular location">
    <subcellularLocation>
        <location evidence="1">Vacuole membrane</location>
        <topology evidence="1">Multi-pass membrane protein</topology>
    </subcellularLocation>
</comment>
<dbReference type="GO" id="GO:0005313">
    <property type="term" value="F:L-glutamate transmembrane transporter activity"/>
    <property type="evidence" value="ECO:0007669"/>
    <property type="project" value="TreeGrafter"/>
</dbReference>
<evidence type="ECO:0000313" key="12">
    <source>
        <dbReference type="Proteomes" id="UP000193411"/>
    </source>
</evidence>
<feature type="transmembrane region" description="Helical" evidence="9">
    <location>
        <begin position="343"/>
        <end position="362"/>
    </location>
</feature>
<feature type="domain" description="Amino acid transporter transmembrane" evidence="10">
    <location>
        <begin position="209"/>
        <end position="686"/>
    </location>
</feature>
<dbReference type="GO" id="GO:0015194">
    <property type="term" value="F:L-serine transmembrane transporter activity"/>
    <property type="evidence" value="ECO:0007669"/>
    <property type="project" value="TreeGrafter"/>
</dbReference>
<dbReference type="Pfam" id="PF01490">
    <property type="entry name" value="Aa_trans"/>
    <property type="match status" value="1"/>
</dbReference>
<reference evidence="11 12" key="1">
    <citation type="submission" date="2016-07" db="EMBL/GenBank/DDBJ databases">
        <title>Pervasive Adenine N6-methylation of Active Genes in Fungi.</title>
        <authorList>
            <consortium name="DOE Joint Genome Institute"/>
            <person name="Mondo S.J."/>
            <person name="Dannebaum R.O."/>
            <person name="Kuo R.C."/>
            <person name="Labutti K."/>
            <person name="Haridas S."/>
            <person name="Kuo A."/>
            <person name="Salamov A."/>
            <person name="Ahrendt S.R."/>
            <person name="Lipzen A."/>
            <person name="Sullivan W."/>
            <person name="Andreopoulos W.B."/>
            <person name="Clum A."/>
            <person name="Lindquist E."/>
            <person name="Daum C."/>
            <person name="Ramamoorthy G.K."/>
            <person name="Gryganskyi A."/>
            <person name="Culley D."/>
            <person name="Magnuson J.K."/>
            <person name="James T.Y."/>
            <person name="O'Malley M.A."/>
            <person name="Stajich J.E."/>
            <person name="Spatafora J.W."/>
            <person name="Visel A."/>
            <person name="Grigoriev I.V."/>
        </authorList>
    </citation>
    <scope>NUCLEOTIDE SEQUENCE [LARGE SCALE GENOMIC DNA]</scope>
    <source>
        <strain evidence="11 12">PL171</strain>
    </source>
</reference>
<dbReference type="PANTHER" id="PTHR22950">
    <property type="entry name" value="AMINO ACID TRANSPORTER"/>
    <property type="match status" value="1"/>
</dbReference>
<feature type="transmembrane region" description="Helical" evidence="9">
    <location>
        <begin position="607"/>
        <end position="628"/>
    </location>
</feature>
<keyword evidence="6" id="KW-0029">Amino-acid transport</keyword>
<comment type="caution">
    <text evidence="11">The sequence shown here is derived from an EMBL/GenBank/DDBJ whole genome shotgun (WGS) entry which is preliminary data.</text>
</comment>
<evidence type="ECO:0000256" key="7">
    <source>
        <dbReference type="ARBA" id="ARBA00022989"/>
    </source>
</evidence>
<dbReference type="AlphaFoldDB" id="A0A1Y2HLM5"/>
<keyword evidence="3" id="KW-0813">Transport</keyword>